<feature type="non-terminal residue" evidence="3">
    <location>
        <position position="198"/>
    </location>
</feature>
<gene>
    <name evidence="2" type="ORF">EANT1437_LOCUS10728</name>
    <name evidence="3" type="ORF">EANT1437_LOCUS10735</name>
    <name evidence="4" type="ORF">EANT1437_LOCUS10742</name>
</gene>
<reference evidence="3" key="1">
    <citation type="submission" date="2021-01" db="EMBL/GenBank/DDBJ databases">
        <authorList>
            <person name="Corre E."/>
            <person name="Pelletier E."/>
            <person name="Niang G."/>
            <person name="Scheremetjew M."/>
            <person name="Finn R."/>
            <person name="Kale V."/>
            <person name="Holt S."/>
            <person name="Cochrane G."/>
            <person name="Meng A."/>
            <person name="Brown T."/>
            <person name="Cohen L."/>
        </authorList>
    </citation>
    <scope>NUCLEOTIDE SEQUENCE</scope>
    <source>
        <strain evidence="3">CCMP1452</strain>
    </source>
</reference>
<evidence type="ECO:0000256" key="1">
    <source>
        <dbReference type="SAM" id="SignalP"/>
    </source>
</evidence>
<evidence type="ECO:0008006" key="5">
    <source>
        <dbReference type="Google" id="ProtNLM"/>
    </source>
</evidence>
<evidence type="ECO:0000313" key="2">
    <source>
        <dbReference type="EMBL" id="CAD9684913.1"/>
    </source>
</evidence>
<dbReference type="SUPFAM" id="SSF49785">
    <property type="entry name" value="Galactose-binding domain-like"/>
    <property type="match status" value="1"/>
</dbReference>
<dbReference type="EMBL" id="HBHI01020892">
    <property type="protein sequence ID" value="CAD9684939.1"/>
    <property type="molecule type" value="Transcribed_RNA"/>
</dbReference>
<feature type="signal peptide" evidence="1">
    <location>
        <begin position="1"/>
        <end position="18"/>
    </location>
</feature>
<dbReference type="EMBL" id="HBHI01020880">
    <property type="protein sequence ID" value="CAD9684913.1"/>
    <property type="molecule type" value="Transcribed_RNA"/>
</dbReference>
<dbReference type="EMBL" id="HBHI01020903">
    <property type="protein sequence ID" value="CAD9684960.1"/>
    <property type="molecule type" value="Transcribed_RNA"/>
</dbReference>
<protein>
    <recommendedName>
        <fullName evidence="5">CBM-cenC domain-containing protein</fullName>
    </recommendedName>
</protein>
<dbReference type="InterPro" id="IPR008979">
    <property type="entry name" value="Galactose-bd-like_sf"/>
</dbReference>
<proteinExistence type="predicted"/>
<organism evidence="3">
    <name type="scientific">Eucampia antarctica</name>
    <dbReference type="NCBI Taxonomy" id="49252"/>
    <lineage>
        <taxon>Eukaryota</taxon>
        <taxon>Sar</taxon>
        <taxon>Stramenopiles</taxon>
        <taxon>Ochrophyta</taxon>
        <taxon>Bacillariophyta</taxon>
        <taxon>Mediophyceae</taxon>
        <taxon>Biddulphiophycidae</taxon>
        <taxon>Hemiaulales</taxon>
        <taxon>Hemiaulaceae</taxon>
        <taxon>Eucampia</taxon>
    </lineage>
</organism>
<name>A0A6U0SFC8_9STRA</name>
<sequence>MRKITFLLMLLVVTTGFAQTLPLDFEDPLDDNWGPFNGATAMVVIDPTDGTNQVLELTSNGNDFDGASINLGQSIDLSDQASNNITLRFWTPDATPRTHLLKLEGGGQPAPATQLYFNTTVAGWQTVTLNFSNVTGNPPLSNSYTILVLFADSGPGNTATGTYYIDDINAPVGVVIPPDPIPAIPAPIPNVADSEVYS</sequence>
<dbReference type="Gene3D" id="2.60.120.260">
    <property type="entry name" value="Galactose-binding domain-like"/>
    <property type="match status" value="1"/>
</dbReference>
<dbReference type="AlphaFoldDB" id="A0A6U0SFC8"/>
<keyword evidence="1" id="KW-0732">Signal</keyword>
<evidence type="ECO:0000313" key="3">
    <source>
        <dbReference type="EMBL" id="CAD9684939.1"/>
    </source>
</evidence>
<accession>A0A6U0SFC8</accession>
<feature type="chain" id="PRO_5036191861" description="CBM-cenC domain-containing protein" evidence="1">
    <location>
        <begin position="19"/>
        <end position="198"/>
    </location>
</feature>
<evidence type="ECO:0000313" key="4">
    <source>
        <dbReference type="EMBL" id="CAD9684960.1"/>
    </source>
</evidence>